<keyword evidence="3 5" id="KW-0326">Glycosidase</keyword>
<dbReference type="SUPFAM" id="SSF69360">
    <property type="entry name" value="Cell wall binding repeat"/>
    <property type="match status" value="1"/>
</dbReference>
<dbReference type="Gene3D" id="3.20.20.80">
    <property type="entry name" value="Glycosidases"/>
    <property type="match status" value="1"/>
</dbReference>
<organism evidence="8 9">
    <name type="scientific">Neobacillus novalis</name>
    <dbReference type="NCBI Taxonomy" id="220687"/>
    <lineage>
        <taxon>Bacteria</taxon>
        <taxon>Bacillati</taxon>
        <taxon>Bacillota</taxon>
        <taxon>Bacilli</taxon>
        <taxon>Bacillales</taxon>
        <taxon>Bacillaceae</taxon>
        <taxon>Neobacillus</taxon>
    </lineage>
</organism>
<dbReference type="InterPro" id="IPR017853">
    <property type="entry name" value="GH"/>
</dbReference>
<dbReference type="SUPFAM" id="SSF55545">
    <property type="entry name" value="beta-N-acetylhexosaminidase-like domain"/>
    <property type="match status" value="1"/>
</dbReference>
<dbReference type="Pfam" id="PF02838">
    <property type="entry name" value="Glyco_hydro_20b"/>
    <property type="match status" value="1"/>
</dbReference>
<dbReference type="InterPro" id="IPR029018">
    <property type="entry name" value="Hex-like_dom2"/>
</dbReference>
<dbReference type="Gene3D" id="1.20.1270.90">
    <property type="entry name" value="AF1782-like"/>
    <property type="match status" value="1"/>
</dbReference>
<dbReference type="SUPFAM" id="SSF49785">
    <property type="entry name" value="Galactose-binding domain-like"/>
    <property type="match status" value="1"/>
</dbReference>
<evidence type="ECO:0000256" key="2">
    <source>
        <dbReference type="ARBA" id="ARBA00022801"/>
    </source>
</evidence>
<dbReference type="Gene3D" id="2.10.270.10">
    <property type="entry name" value="Cholin Binding"/>
    <property type="match status" value="3"/>
</dbReference>
<dbReference type="PANTHER" id="PTHR13170:SF16">
    <property type="entry name" value="PROTEIN O-GLCNACASE"/>
    <property type="match status" value="1"/>
</dbReference>
<name>A0AA95MSX6_9BACI</name>
<feature type="repeat" description="Cell wall-binding" evidence="4">
    <location>
        <begin position="1256"/>
        <end position="1275"/>
    </location>
</feature>
<reference evidence="8" key="1">
    <citation type="submission" date="2023-05" db="EMBL/GenBank/DDBJ databases">
        <title>Comparative genomics of Bacillaceae isolates and their secondary metabolite potential.</title>
        <authorList>
            <person name="Song L."/>
            <person name="Nielsen L.J."/>
            <person name="Mohite O."/>
            <person name="Xu X."/>
            <person name="Weber T."/>
            <person name="Kovacs A.T."/>
        </authorList>
    </citation>
    <scope>NUCLEOTIDE SEQUENCE</scope>
    <source>
        <strain evidence="8">XLM17</strain>
    </source>
</reference>
<feature type="repeat" description="Cell wall-binding" evidence="4">
    <location>
        <begin position="1276"/>
        <end position="1295"/>
    </location>
</feature>
<evidence type="ECO:0000313" key="9">
    <source>
        <dbReference type="Proteomes" id="UP001178288"/>
    </source>
</evidence>
<dbReference type="InterPro" id="IPR018337">
    <property type="entry name" value="Cell_wall/Cho-bd_repeat"/>
</dbReference>
<dbReference type="InterPro" id="IPR011496">
    <property type="entry name" value="O-GlcNAcase_cat"/>
</dbReference>
<feature type="active site" description="Proton donor" evidence="5">
    <location>
        <position position="308"/>
    </location>
</feature>
<dbReference type="InterPro" id="IPR000421">
    <property type="entry name" value="FA58C"/>
</dbReference>
<feature type="repeat" description="Cell wall-binding" evidence="4">
    <location>
        <begin position="1216"/>
        <end position="1235"/>
    </location>
</feature>
<accession>A0AA95MSX6</accession>
<dbReference type="Gene3D" id="2.60.120.260">
    <property type="entry name" value="Galactose-binding domain-like"/>
    <property type="match status" value="1"/>
</dbReference>
<dbReference type="Gene3D" id="1.20.58.460">
    <property type="entry name" value="Hyaluronidase post-catalytic domain-like"/>
    <property type="match status" value="1"/>
</dbReference>
<dbReference type="EMBL" id="CP126114">
    <property type="protein sequence ID" value="WHY85983.1"/>
    <property type="molecule type" value="Genomic_DNA"/>
</dbReference>
<dbReference type="PROSITE" id="PS52009">
    <property type="entry name" value="GH84"/>
    <property type="match status" value="1"/>
</dbReference>
<feature type="domain" description="GH84" evidence="7">
    <location>
        <begin position="183"/>
        <end position="460"/>
    </location>
</feature>
<keyword evidence="2 5" id="KW-0378">Hydrolase</keyword>
<dbReference type="Pfam" id="PF00754">
    <property type="entry name" value="F5_F8_type_C"/>
    <property type="match status" value="1"/>
</dbReference>
<gene>
    <name evidence="8" type="ORF">QNH39_25970</name>
</gene>
<dbReference type="KEGG" id="nnv:QNH39_25970"/>
<evidence type="ECO:0000256" key="4">
    <source>
        <dbReference type="PROSITE-ProRule" id="PRU00591"/>
    </source>
</evidence>
<dbReference type="InterPro" id="IPR008979">
    <property type="entry name" value="Galactose-bd-like_sf"/>
</dbReference>
<feature type="repeat" description="Cell wall-binding" evidence="4">
    <location>
        <begin position="1236"/>
        <end position="1255"/>
    </location>
</feature>
<comment type="similarity">
    <text evidence="5">Belongs to the glycosyl hydrolase 84 family.</text>
</comment>
<protein>
    <submittedName>
        <fullName evidence="8">Beta-N-acetylglucosaminidase domain-containing protein</fullName>
    </submittedName>
</protein>
<evidence type="ECO:0000256" key="5">
    <source>
        <dbReference type="PROSITE-ProRule" id="PRU01353"/>
    </source>
</evidence>
<feature type="domain" description="F5/8 type C" evidence="6">
    <location>
        <begin position="743"/>
        <end position="880"/>
    </location>
</feature>
<feature type="repeat" description="Cell wall-binding" evidence="4">
    <location>
        <begin position="1316"/>
        <end position="1335"/>
    </location>
</feature>
<dbReference type="InterPro" id="IPR015882">
    <property type="entry name" value="HEX_bac_N"/>
</dbReference>
<dbReference type="Pfam" id="PF07554">
    <property type="entry name" value="FIVAR"/>
    <property type="match status" value="2"/>
</dbReference>
<keyword evidence="1" id="KW-0677">Repeat</keyword>
<evidence type="ECO:0000256" key="1">
    <source>
        <dbReference type="ARBA" id="ARBA00022737"/>
    </source>
</evidence>
<sequence length="1354" mass="151333">MKKRLLLNLVLIFVVLFSTVIGMKAPPAAANENAPIEYEIYPIPHQVTYHQGSTKLDKTIQVIYDDTIDSVTRKKVEDTFKENGYPAPTIGTQVADDKVNVLIGTKGSNGPVDTYAATNNTSQDMDFSKIDAYQLDIQNNTIMILGKDTDASFYGVVTLNAILAQASGKEVRNLTIQDYANTKIRGFIEGYYGIPWSNEDRMSLMRFGGQFKATSYVFAPKDDPFHREKWAEAYPPEKLAEIREMAQVGNETKTRFVWTISPLAEVAKISQTGGDPMLKLQENTAKMLAKFDQLYDVGVRQFGVLGDDVGSLPRNYVVALMHSVSEWAKAKGDVYDTLYCPASYNSGWAWNPAELNDYEKGFDKNIQIFWTGSTTCAPINQSTINTFKNSSNGGVTRRDPLFWLNWPVNDVDMSRVFLGKGEMLQTGIQNLAGAVTNPMQEAEASKVAIFAVADYAWNTETFNAQKSWEDSFKYIEPNVEKELHILAKHMSDANPGGLTLSESEDIKSLLDTITSKVNSGSTLKDSAPEATAELQKISDAANEFLAKTKNANLKKELEPFVKALRDMVLADIEFIKTDIAIEDGNKADTWNHFGQAIALRQRSLDYDRLLISGTMKAKPAAKRLQPFTNNLENKITPKVAKFLDLQKAETKASIFTNVDGYKKLSIIEKPEITSIDGTTDITLKENEYVGIKLSRIKDVIEIDVPAVDRLTLESSLNGIEWNTVENVNNRNGARYVRLINKKSEAIEFSLDTFKVTSYEVEPKSLQDTNLTFYQSSPLSLLDGNLATHTWTDKAQKAGDYITYHLGQIISLTSLKLYVAEGEKDFPRHAVLEASLDGKEWNTVMTIGNQDGPNEGEVTDQDRIGDIFDKHEAPYRFKEVRDLNQKAKFLRFKLTQTKVGTGNWLKMQEIVINDGELFPEINDPTITTESMTNIGFGVNNIIDGKLSTKFKPAGTGAGEILYHIGEVGTRVTGITILEDPSNLSGGTVSVKTLDGWKELGTITSGYQSFNTNLIQDILDLKIDWTEGNTPSIYEVKVDKRDGNISEFIALYKQVTELTSSDYTKDSWSLLESAKELADKVLQRENATQTEFDAASIALKSALSQLKKVADKSQLDAKIKEVKALDSSLYTADSWAAVEKALTDAEKVWSKEDATQSEVDRAVKRLEAATNKLVGKQTGWVLDKGKWYYFNSNGEMQTKWAFVDGKWYYLDDGNGKMQVGWVNSNKKWYFLASNGAMQTGWVKDANKWYFLASNGAMQTGWVKDANKWYFLASDGAMQTGWVKDANKWYFLASNGAMQTGWLLSNNRWYFLDSTGKMMTGWVYTGNKWYYLFQDGKMAANTTVQGYKLGAGGAWIN</sequence>
<feature type="repeat" description="Cell wall-binding" evidence="4">
    <location>
        <begin position="1296"/>
        <end position="1315"/>
    </location>
</feature>
<dbReference type="Gene3D" id="3.30.379.10">
    <property type="entry name" value="Chitobiase/beta-hexosaminidase domain 2-like"/>
    <property type="match status" value="1"/>
</dbReference>
<dbReference type="GO" id="GO:0015929">
    <property type="term" value="F:hexosaminidase activity"/>
    <property type="evidence" value="ECO:0007669"/>
    <property type="project" value="UniProtKB-ARBA"/>
</dbReference>
<feature type="repeat" description="Cell wall-binding" evidence="4">
    <location>
        <begin position="1175"/>
        <end position="1194"/>
    </location>
</feature>
<dbReference type="InterPro" id="IPR051822">
    <property type="entry name" value="Glycosyl_Hydrolase_84"/>
</dbReference>
<proteinExistence type="inferred from homology"/>
<dbReference type="Pfam" id="PF07555">
    <property type="entry name" value="NAGidase"/>
    <property type="match status" value="1"/>
</dbReference>
<dbReference type="Gene3D" id="1.20.1270.70">
    <property type="entry name" value="Designed single chain three-helix bundle"/>
    <property type="match status" value="1"/>
</dbReference>
<dbReference type="SUPFAM" id="SSF140657">
    <property type="entry name" value="Hyaluronidase post-catalytic domain-like"/>
    <property type="match status" value="1"/>
</dbReference>
<dbReference type="SUPFAM" id="SSF51445">
    <property type="entry name" value="(Trans)glycosidases"/>
    <property type="match status" value="1"/>
</dbReference>
<dbReference type="Proteomes" id="UP001178288">
    <property type="component" value="Chromosome"/>
</dbReference>
<dbReference type="RefSeq" id="WP_066093356.1">
    <property type="nucleotide sequence ID" value="NZ_CP126114.1"/>
</dbReference>
<evidence type="ECO:0000313" key="8">
    <source>
        <dbReference type="EMBL" id="WHY85983.1"/>
    </source>
</evidence>
<dbReference type="PANTHER" id="PTHR13170">
    <property type="entry name" value="O-GLCNACASE"/>
    <property type="match status" value="1"/>
</dbReference>
<evidence type="ECO:0000259" key="7">
    <source>
        <dbReference type="PROSITE" id="PS52009"/>
    </source>
</evidence>
<dbReference type="PROSITE" id="PS50022">
    <property type="entry name" value="FA58C_3"/>
    <property type="match status" value="1"/>
</dbReference>
<dbReference type="GO" id="GO:0005975">
    <property type="term" value="P:carbohydrate metabolic process"/>
    <property type="evidence" value="ECO:0007669"/>
    <property type="project" value="UniProtKB-ARBA"/>
</dbReference>
<evidence type="ECO:0000259" key="6">
    <source>
        <dbReference type="PROSITE" id="PS50022"/>
    </source>
</evidence>
<dbReference type="PROSITE" id="PS51170">
    <property type="entry name" value="CW"/>
    <property type="match status" value="7"/>
</dbReference>
<evidence type="ECO:0000256" key="3">
    <source>
        <dbReference type="ARBA" id="ARBA00023295"/>
    </source>
</evidence>
<dbReference type="Pfam" id="PF19127">
    <property type="entry name" value="Choline_bind_3"/>
    <property type="match status" value="4"/>
</dbReference>
<dbReference type="GO" id="GO:1901135">
    <property type="term" value="P:carbohydrate derivative metabolic process"/>
    <property type="evidence" value="ECO:0007669"/>
    <property type="project" value="UniProtKB-ARBA"/>
</dbReference>
<keyword evidence="9" id="KW-1185">Reference proteome</keyword>